<dbReference type="Pfam" id="PF00626">
    <property type="entry name" value="Gelsolin"/>
    <property type="match status" value="1"/>
</dbReference>
<dbReference type="GO" id="GO:0051014">
    <property type="term" value="P:actin filament severing"/>
    <property type="evidence" value="ECO:0007669"/>
    <property type="project" value="TreeGrafter"/>
</dbReference>
<evidence type="ECO:0000256" key="12">
    <source>
        <dbReference type="ARBA" id="ARBA00022737"/>
    </source>
</evidence>
<dbReference type="InterPro" id="IPR036886">
    <property type="entry name" value="Villin_headpiece_dom_sf"/>
</dbReference>
<evidence type="ECO:0000256" key="1">
    <source>
        <dbReference type="ARBA" id="ARBA00004188"/>
    </source>
</evidence>
<evidence type="ECO:0000256" key="4">
    <source>
        <dbReference type="ARBA" id="ARBA00004264"/>
    </source>
</evidence>
<feature type="compositionally biased region" description="Low complexity" evidence="26">
    <location>
        <begin position="305"/>
        <end position="321"/>
    </location>
</feature>
<feature type="region of interest" description="Disordered" evidence="26">
    <location>
        <begin position="500"/>
        <end position="522"/>
    </location>
</feature>
<comment type="subunit">
    <text evidence="22">Interacts with TRIP6. Interacts with DYNLT1. Interacts with KIF14; at midbody during cytokinesis.</text>
</comment>
<dbReference type="FunFam" id="3.40.20.10:FF:000016">
    <property type="entry name" value="supervillin isoform X2"/>
    <property type="match status" value="1"/>
</dbReference>
<keyword evidence="10" id="KW-0963">Cytoplasm</keyword>
<keyword evidence="9" id="KW-0488">Methylation</keyword>
<keyword evidence="18" id="KW-0966">Cell projection</keyword>
<dbReference type="GO" id="GO:0005634">
    <property type="term" value="C:nucleus"/>
    <property type="evidence" value="ECO:0007669"/>
    <property type="project" value="UniProtKB-ARBA"/>
</dbReference>
<keyword evidence="12" id="KW-0677">Repeat</keyword>
<dbReference type="GeneID" id="100762636"/>
<accession>A0A9J7K7B5</accession>
<evidence type="ECO:0000256" key="16">
    <source>
        <dbReference type="ARBA" id="ARBA00023203"/>
    </source>
</evidence>
<evidence type="ECO:0000256" key="6">
    <source>
        <dbReference type="ARBA" id="ARBA00004626"/>
    </source>
</evidence>
<sequence length="1922" mass="216692">MKGHQKRPDFNKKNLGFIGFPHQRRSESFQKEFCLDDKEEPANHRRGLDAKCLAALPKVAELRKIFEPKRKDFLEMKRKERIARRLEGIENDPQPILLQSCTGLVTHRLLEEDTPRYMRATDPASPHTGRSNEEEDTPGSSLEKQTPSKYCTETSGIHSSSSMDTHSLESKAERIARYKAERRRQLAEKYGLTLDPEADSEYLSRYAKSRKDPDTGERRGKGDKQEEPSKDIGSLHSRAEPGPRTSLIESQDRTSLGSNMSDQELLLNLENQRRVQEPPVTEDGSPAFFSERGTSFPEVPRSPKQMSSSPLQQPTSPSHPSDSPVPAEARASTGKATHEWFLQKDAEGDTPSLINWPSSQSRVERSAEGIGLPTERERGSRKPRRYLSPGESRKTSERFRTQPITSAERKESDRYPSGSEVPMVEDEEKVDERAKLSVAAKRLLFREMEKSFDEHNVPKRRSRNAAVEQRLRRLQDRSHTQPITTEEVVIAATLQAHQKALARGQANEGRESAEPGEPDSSTLSLAEKLALFNKLSQPVSKTISTRKRIDVRQRRMNARYQTQPVTLGEVEQVQSGKLISFSPTVNTSVSTMTSAVAPTYAGDLRTKPSVDDGTSTTDYKFPSPVENSDSPVRSILKPQAWRPLAEPSGSKGILGESGETESKSALTEVDSGVQSYRAFEEEAEPSYPILGRAREGDGQKEPKHAILRRGSLELGNPSVSHLGDEVKEFSTAKSGLQENLDLKDKQTSEEDVDVENGMRKFSLKAAEFEEPASEQTEPAAGKASMQTATPVSWKQQDSSEQLAEKLFKNPCAMFAEGEVKVPVGETFLDSPSKTMSIKERLALLKKSGEEDWKNRLMRKQEYGKATSGLHIQEMEQSLRKRVTESRESQMTIEERKHLITVREEAWKTKGRGAANDSTQFTVAGRMVKKGLASPTAITPVSSPLCSKSRGTTPVSKPLEDIEARPDMQLESDLKLDRLETFLRRLNNKVAGMQETVLTVTGKSVKEVMKLDDDETFAKFYRSMDHNIPRSPVELEEDFDVIFDPYAPKLTSSVAEHKRSVRPKRRVQASKNPLKLLAARDDLLQEYTEQRLNVAFMESKRMKVEKMASNSNFSEVTLAGLASRENFSSVSLRSVNLMEQNSNNSAVPYKKLMLLQIKGRRHVQTRLVEPRASSLNSGDCFLLLSPQYCFLWVGEFSNVIEKAKASELATLIQTKRELGCRATYIQTIEEGINTHTHAAKDFWKLLGGQTSYQSAGDPKEDELYETAIIETNCVYRLTDDKLVPDDDYWGKIPKCSLLQSKEVLVFDFGSEVYVWHGKEVTLAQRKIAFQLAKHLWNGTFDYENCDINPLDPGECNPLIPRKGQGRPDWAIFGRVTEHNETILFKEKFLDWTELKRPTEKNSGEAVQQKDYSRADIKPYDVTRMVATPQMTASTILDGVNVGRGYGLVEGDDRRQIEIATVSVDVWHILEFDYSRLPRQSIGQFHEGDAYVVKWKYMASTAVGSRQKGEHPVRVAGKEKCVYFFWQGRHSTVSEKGTSALMTVELDEERGAQVQVLQGKEPPCFLQCFQGGMVVHSGRREEEEENVQSEWRLYCVRGEVPMEGNLLEVACHCSSLRSRTSMVVLNINKALIYLWHGCKAQGHTKEVGRTAANKIKEQCPLEAGLHSSSNVTIHECDEGSEPLGFWDALGRRDRKAYDCMLQDPGSFNFAPRLFILSSSSGDFSATEFVYPARAPSAVSSMPFLQEDLYSAPQPALFLVDNHHEVYLWQGWWPTENKITGSARIRWASDRKSAMETVLQYCRGKNLKRPPPKSYLIHAGLEPLTFTNMFPSWEHREDIAEITEMDTEVSNQITLVEDVLAKLCKTIYPLADLLARPLPEGVDPLKLEIYLTDEDFEFALDMTRDEFNALPTWKQVNLKKAKGLF</sequence>
<reference evidence="29" key="3">
    <citation type="submission" date="2025-08" db="UniProtKB">
        <authorList>
            <consortium name="RefSeq"/>
        </authorList>
    </citation>
    <scope>IDENTIFICATION</scope>
    <source>
        <strain evidence="29">17A/GY</strain>
        <tissue evidence="29">Liver</tissue>
    </source>
</reference>
<dbReference type="SMART" id="SM00153">
    <property type="entry name" value="VHP"/>
    <property type="match status" value="1"/>
</dbReference>
<comment type="similarity">
    <text evidence="7">Belongs to the villin/gelsolin family.</text>
</comment>
<feature type="region of interest" description="Disordered" evidence="26">
    <location>
        <begin position="112"/>
        <end position="170"/>
    </location>
</feature>
<dbReference type="FunFam" id="3.40.20.10:FF:000022">
    <property type="entry name" value="supervillin isoform X2"/>
    <property type="match status" value="1"/>
</dbReference>
<dbReference type="GO" id="GO:0051015">
    <property type="term" value="F:actin filament binding"/>
    <property type="evidence" value="ECO:0007669"/>
    <property type="project" value="InterPro"/>
</dbReference>
<comment type="subunit">
    <text evidence="21">Associates with F-actin. Interacts with NEB. Interacts with MYH9. Interacts with MYLK. Interacts with TASOR.</text>
</comment>
<dbReference type="InterPro" id="IPR007123">
    <property type="entry name" value="Gelsolin-like_dom"/>
</dbReference>
<dbReference type="SUPFAM" id="SSF55753">
    <property type="entry name" value="Actin depolymerizing proteins"/>
    <property type="match status" value="5"/>
</dbReference>
<dbReference type="RefSeq" id="XP_035298672.1">
    <property type="nucleotide sequence ID" value="XM_035442781.1"/>
</dbReference>
<evidence type="ECO:0000256" key="14">
    <source>
        <dbReference type="ARBA" id="ARBA00022949"/>
    </source>
</evidence>
<dbReference type="GO" id="GO:0043034">
    <property type="term" value="C:costamere"/>
    <property type="evidence" value="ECO:0007669"/>
    <property type="project" value="UniProtKB-ARBA"/>
</dbReference>
<evidence type="ECO:0000256" key="13">
    <source>
        <dbReference type="ARBA" id="ARBA00022837"/>
    </source>
</evidence>
<dbReference type="Pfam" id="PF02209">
    <property type="entry name" value="VHP"/>
    <property type="match status" value="1"/>
</dbReference>
<dbReference type="CTD" id="6840"/>
<keyword evidence="13" id="KW-0106">Calcium</keyword>
<dbReference type="CDD" id="cd11293">
    <property type="entry name" value="gelsolin_S4_like"/>
    <property type="match status" value="1"/>
</dbReference>
<proteinExistence type="inferred from homology"/>
<gene>
    <name evidence="29" type="primary">Svil</name>
</gene>
<dbReference type="PANTHER" id="PTHR11977">
    <property type="entry name" value="VILLIN"/>
    <property type="match status" value="1"/>
</dbReference>
<dbReference type="FunFam" id="3.40.20.10:FF:000015">
    <property type="entry name" value="supervillin isoform X2"/>
    <property type="match status" value="1"/>
</dbReference>
<dbReference type="SUPFAM" id="SSF47050">
    <property type="entry name" value="VHP, Villin headpiece domain"/>
    <property type="match status" value="1"/>
</dbReference>
<dbReference type="GO" id="GO:0042995">
    <property type="term" value="C:cell projection"/>
    <property type="evidence" value="ECO:0007669"/>
    <property type="project" value="UniProtKB-SubCell"/>
</dbReference>
<dbReference type="InterPro" id="IPR007122">
    <property type="entry name" value="Villin/Gelsolin"/>
</dbReference>
<evidence type="ECO:0000313" key="29">
    <source>
        <dbReference type="RefSeq" id="XP_035298672.1"/>
    </source>
</evidence>
<dbReference type="FunFam" id="3.40.20.10:FF:000017">
    <property type="entry name" value="Supervillin"/>
    <property type="match status" value="1"/>
</dbReference>
<dbReference type="PANTHER" id="PTHR11977:SF45">
    <property type="entry name" value="SUPERVILLIN"/>
    <property type="match status" value="1"/>
</dbReference>
<evidence type="ECO:0000256" key="21">
    <source>
        <dbReference type="ARBA" id="ARBA00062243"/>
    </source>
</evidence>
<dbReference type="InterPro" id="IPR029006">
    <property type="entry name" value="ADF-H/Gelsolin-like_dom_sf"/>
</dbReference>
<evidence type="ECO:0000256" key="25">
    <source>
        <dbReference type="ARBA" id="ARBA00082677"/>
    </source>
</evidence>
<keyword evidence="11" id="KW-0597">Phosphoprotein</keyword>
<dbReference type="Gene3D" id="3.40.20.10">
    <property type="entry name" value="Severin"/>
    <property type="match status" value="5"/>
</dbReference>
<dbReference type="SMART" id="SM00262">
    <property type="entry name" value="GEL"/>
    <property type="match status" value="5"/>
</dbReference>
<comment type="subcellular location">
    <subcellularLocation>
        <location evidence="5">Cell membrane</location>
        <topology evidence="5">Peripheral membrane protein</topology>
        <orientation evidence="5">Cytoplasmic side</orientation>
    </subcellularLocation>
    <subcellularLocation>
        <location evidence="4">Cell projection</location>
        <location evidence="4">Invadopodium</location>
    </subcellularLocation>
    <subcellularLocation>
        <location evidence="1">Cell projection</location>
        <location evidence="1">Podosome</location>
    </subcellularLocation>
    <subcellularLocation>
        <location evidence="6">Cleavage furrow</location>
    </subcellularLocation>
    <subcellularLocation>
        <location evidence="3">Cytoplasm</location>
        <location evidence="3">Cytoskeleton</location>
    </subcellularLocation>
    <subcellularLocation>
        <location evidence="2">Midbody</location>
    </subcellularLocation>
</comment>
<feature type="domain" description="HP" evidence="27">
    <location>
        <begin position="1859"/>
        <end position="1922"/>
    </location>
</feature>
<evidence type="ECO:0000256" key="8">
    <source>
        <dbReference type="ARBA" id="ARBA00022475"/>
    </source>
</evidence>
<dbReference type="FunFam" id="1.10.950.10:FF:000003">
    <property type="entry name" value="supervillin isoform X2"/>
    <property type="match status" value="1"/>
</dbReference>
<feature type="region of interest" description="Disordered" evidence="26">
    <location>
        <begin position="182"/>
        <end position="432"/>
    </location>
</feature>
<dbReference type="GO" id="GO:0061061">
    <property type="term" value="P:muscle structure development"/>
    <property type="evidence" value="ECO:0007669"/>
    <property type="project" value="UniProtKB-ARBA"/>
</dbReference>
<evidence type="ECO:0000256" key="17">
    <source>
        <dbReference type="ARBA" id="ARBA00023212"/>
    </source>
</evidence>
<evidence type="ECO:0000256" key="22">
    <source>
        <dbReference type="ARBA" id="ARBA00063352"/>
    </source>
</evidence>
<evidence type="ECO:0000256" key="26">
    <source>
        <dbReference type="SAM" id="MobiDB-lite"/>
    </source>
</evidence>
<evidence type="ECO:0000256" key="18">
    <source>
        <dbReference type="ARBA" id="ARBA00023273"/>
    </source>
</evidence>
<comment type="function">
    <text evidence="19">Forms a high-affinity link between the actin cytoskeleton and the membrane. Is among the first costameric proteins to assemble during myogenesis and it contributes to myogenic membrane structure and differentiation. Appears to be involved in myosin II assembly. May modulate myosin II regulation through MLCK during cell spreading, an initial step in cell migration. May play a role in invadopodial function.</text>
</comment>
<comment type="function">
    <text evidence="20">May be involved in modulation of focal adhesions. Supervillin-mediated down-regulation of focal adhesions involves binding to TRIP6. Plays a role in cytokinesis through KIF14 interaction.</text>
</comment>
<protein>
    <recommendedName>
        <fullName evidence="23">Supervillin</fullName>
    </recommendedName>
    <alternativeName>
        <fullName evidence="24">Archvillin</fullName>
    </alternativeName>
    <alternativeName>
        <fullName evidence="25">p205/p250</fullName>
    </alternativeName>
</protein>
<dbReference type="GO" id="GO:0008154">
    <property type="term" value="P:actin polymerization or depolymerization"/>
    <property type="evidence" value="ECO:0007669"/>
    <property type="project" value="TreeGrafter"/>
</dbReference>
<name>A0A9J7K7B5_CRIGR</name>
<dbReference type="FunFam" id="3.40.20.10:FF:000013">
    <property type="entry name" value="supervillin isoform X1"/>
    <property type="match status" value="1"/>
</dbReference>
<evidence type="ECO:0000313" key="28">
    <source>
        <dbReference type="Proteomes" id="UP001108280"/>
    </source>
</evidence>
<feature type="compositionally biased region" description="Polar residues" evidence="26">
    <location>
        <begin position="138"/>
        <end position="165"/>
    </location>
</feature>
<keyword evidence="8" id="KW-1003">Cell membrane</keyword>
<evidence type="ECO:0000259" key="27">
    <source>
        <dbReference type="PROSITE" id="PS51089"/>
    </source>
</evidence>
<dbReference type="CDD" id="cd11289">
    <property type="entry name" value="gelsolin_S2_like"/>
    <property type="match status" value="1"/>
</dbReference>
<evidence type="ECO:0000256" key="15">
    <source>
        <dbReference type="ARBA" id="ARBA00023136"/>
    </source>
</evidence>
<dbReference type="GO" id="GO:0005546">
    <property type="term" value="F:phosphatidylinositol-4,5-bisphosphate binding"/>
    <property type="evidence" value="ECO:0007669"/>
    <property type="project" value="TreeGrafter"/>
</dbReference>
<dbReference type="InterPro" id="IPR003128">
    <property type="entry name" value="Villin_headpiece"/>
</dbReference>
<keyword evidence="28" id="KW-1185">Reference proteome</keyword>
<evidence type="ECO:0000256" key="24">
    <source>
        <dbReference type="ARBA" id="ARBA00078566"/>
    </source>
</evidence>
<dbReference type="CDD" id="cd11288">
    <property type="entry name" value="gelsolin_S5_like"/>
    <property type="match status" value="1"/>
</dbReference>
<evidence type="ECO:0000256" key="19">
    <source>
        <dbReference type="ARBA" id="ARBA00054035"/>
    </source>
</evidence>
<dbReference type="PRINTS" id="PR00597">
    <property type="entry name" value="GELSOLIN"/>
</dbReference>
<dbReference type="GO" id="GO:0030496">
    <property type="term" value="C:midbody"/>
    <property type="evidence" value="ECO:0007669"/>
    <property type="project" value="UniProtKB-SubCell"/>
</dbReference>
<dbReference type="CDD" id="cd11280">
    <property type="entry name" value="gelsolin_like"/>
    <property type="match status" value="1"/>
</dbReference>
<feature type="region of interest" description="Disordered" evidence="26">
    <location>
        <begin position="605"/>
        <end position="669"/>
    </location>
</feature>
<feature type="compositionally biased region" description="Basic and acidic residues" evidence="26">
    <location>
        <begin position="209"/>
        <end position="230"/>
    </location>
</feature>
<dbReference type="Proteomes" id="UP001108280">
    <property type="component" value="Chromosome 3"/>
</dbReference>
<keyword evidence="16" id="KW-0009">Actin-binding</keyword>
<evidence type="ECO:0000256" key="23">
    <source>
        <dbReference type="ARBA" id="ARBA00069763"/>
    </source>
</evidence>
<keyword evidence="17" id="KW-0206">Cytoskeleton</keyword>
<evidence type="ECO:0000256" key="5">
    <source>
        <dbReference type="ARBA" id="ARBA00004413"/>
    </source>
</evidence>
<feature type="compositionally biased region" description="Basic and acidic residues" evidence="26">
    <location>
        <begin position="336"/>
        <end position="347"/>
    </location>
</feature>
<organism evidence="28 29">
    <name type="scientific">Cricetulus griseus</name>
    <name type="common">Chinese hamster</name>
    <name type="synonym">Cricetulus barabensis griseus</name>
    <dbReference type="NCBI Taxonomy" id="10029"/>
    <lineage>
        <taxon>Eukaryota</taxon>
        <taxon>Metazoa</taxon>
        <taxon>Chordata</taxon>
        <taxon>Craniata</taxon>
        <taxon>Vertebrata</taxon>
        <taxon>Euteleostomi</taxon>
        <taxon>Mammalia</taxon>
        <taxon>Eutheria</taxon>
        <taxon>Euarchontoglires</taxon>
        <taxon>Glires</taxon>
        <taxon>Rodentia</taxon>
        <taxon>Myomorpha</taxon>
        <taxon>Muroidea</taxon>
        <taxon>Cricetidae</taxon>
        <taxon>Cricetinae</taxon>
        <taxon>Cricetulus</taxon>
    </lineage>
</organism>
<evidence type="ECO:0000256" key="20">
    <source>
        <dbReference type="ARBA" id="ARBA00060267"/>
    </source>
</evidence>
<evidence type="ECO:0000256" key="2">
    <source>
        <dbReference type="ARBA" id="ARBA00004214"/>
    </source>
</evidence>
<keyword evidence="15" id="KW-0472">Membrane</keyword>
<reference evidence="28" key="2">
    <citation type="journal article" date="2020" name="Biotechnol. Bioeng.">
        <title>Chromosome-scale scaffolds for the Chinese hamster reference genome assembly to facilitate the study of the CHO epigenome.</title>
        <authorList>
            <person name="Hilliard W."/>
            <person name="MacDonald M."/>
            <person name="Lee K.H."/>
        </authorList>
    </citation>
    <scope>NUCLEOTIDE SEQUENCE [LARGE SCALE GENOMIC DNA]</scope>
    <source>
        <strain evidence="28">17A/GY</strain>
    </source>
</reference>
<dbReference type="Gene3D" id="1.10.950.10">
    <property type="entry name" value="Villin headpiece domain"/>
    <property type="match status" value="1"/>
</dbReference>
<dbReference type="GO" id="GO:0032154">
    <property type="term" value="C:cleavage furrow"/>
    <property type="evidence" value="ECO:0007669"/>
    <property type="project" value="UniProtKB-SubCell"/>
</dbReference>
<evidence type="ECO:0000256" key="7">
    <source>
        <dbReference type="ARBA" id="ARBA00008418"/>
    </source>
</evidence>
<keyword evidence="14" id="KW-0965">Cell junction</keyword>
<feature type="region of interest" description="Disordered" evidence="26">
    <location>
        <begin position="453"/>
        <end position="480"/>
    </location>
</feature>
<evidence type="ECO:0000256" key="10">
    <source>
        <dbReference type="ARBA" id="ARBA00022490"/>
    </source>
</evidence>
<dbReference type="GO" id="GO:0002102">
    <property type="term" value="C:podosome"/>
    <property type="evidence" value="ECO:0007669"/>
    <property type="project" value="UniProtKB-SubCell"/>
</dbReference>
<feature type="compositionally biased region" description="Basic and acidic residues" evidence="26">
    <location>
        <begin position="391"/>
        <end position="400"/>
    </location>
</feature>
<reference evidence="28" key="1">
    <citation type="journal article" date="2018" name="Biotechnol. Bioeng.">
        <title>A reference genome of the Chinese hamster based on a hybrid assembly strategy.</title>
        <authorList>
            <person name="Rupp O."/>
            <person name="MacDonald M.L."/>
            <person name="Li S."/>
            <person name="Dhiman H."/>
            <person name="Polson S."/>
            <person name="Griep S."/>
            <person name="Heffner K."/>
            <person name="Hernandez I."/>
            <person name="Brinkrolf K."/>
            <person name="Jadhav V."/>
            <person name="Samoudi M."/>
            <person name="Hao H."/>
            <person name="Kingham B."/>
            <person name="Goesmann A."/>
            <person name="Betenbaugh M.J."/>
            <person name="Lewis N.E."/>
            <person name="Borth N."/>
            <person name="Lee K.H."/>
        </authorList>
    </citation>
    <scope>NUCLEOTIDE SEQUENCE [LARGE SCALE GENOMIC DNA]</scope>
    <source>
        <strain evidence="28">17A/GY</strain>
    </source>
</reference>
<dbReference type="RefSeq" id="XP_035313408.1">
    <property type="nucleotide sequence ID" value="XM_035457517.1"/>
</dbReference>
<evidence type="ECO:0000256" key="9">
    <source>
        <dbReference type="ARBA" id="ARBA00022481"/>
    </source>
</evidence>
<feature type="compositionally biased region" description="Polar residues" evidence="26">
    <location>
        <begin position="352"/>
        <end position="361"/>
    </location>
</feature>
<evidence type="ECO:0000256" key="3">
    <source>
        <dbReference type="ARBA" id="ARBA00004245"/>
    </source>
</evidence>
<feature type="compositionally biased region" description="Basic and acidic residues" evidence="26">
    <location>
        <begin position="469"/>
        <end position="479"/>
    </location>
</feature>
<evidence type="ECO:0000256" key="11">
    <source>
        <dbReference type="ARBA" id="ARBA00022553"/>
    </source>
</evidence>
<dbReference type="GO" id="GO:0051016">
    <property type="term" value="P:barbed-end actin filament capping"/>
    <property type="evidence" value="ECO:0007669"/>
    <property type="project" value="TreeGrafter"/>
</dbReference>
<dbReference type="PROSITE" id="PS51089">
    <property type="entry name" value="HP"/>
    <property type="match status" value="1"/>
</dbReference>
<feature type="compositionally biased region" description="Polar residues" evidence="26">
    <location>
        <begin position="247"/>
        <end position="262"/>
    </location>
</feature>